<dbReference type="GO" id="GO:0003713">
    <property type="term" value="F:transcription coactivator activity"/>
    <property type="evidence" value="ECO:0007669"/>
    <property type="project" value="TreeGrafter"/>
</dbReference>
<evidence type="ECO:0000256" key="4">
    <source>
        <dbReference type="ARBA" id="ARBA00023242"/>
    </source>
</evidence>
<organism evidence="6 7">
    <name type="scientific">Malassezia nana</name>
    <dbReference type="NCBI Taxonomy" id="180528"/>
    <lineage>
        <taxon>Eukaryota</taxon>
        <taxon>Fungi</taxon>
        <taxon>Dikarya</taxon>
        <taxon>Basidiomycota</taxon>
        <taxon>Ustilaginomycotina</taxon>
        <taxon>Malasseziomycetes</taxon>
        <taxon>Malasseziales</taxon>
        <taxon>Malasseziaceae</taxon>
        <taxon>Malassezia</taxon>
    </lineage>
</organism>
<protein>
    <submittedName>
        <fullName evidence="6">Uncharacterized protein</fullName>
    </submittedName>
</protein>
<evidence type="ECO:0000256" key="3">
    <source>
        <dbReference type="ARBA" id="ARBA00023163"/>
    </source>
</evidence>
<dbReference type="GO" id="GO:0005634">
    <property type="term" value="C:nucleus"/>
    <property type="evidence" value="ECO:0007669"/>
    <property type="project" value="UniProtKB-SubCell"/>
</dbReference>
<evidence type="ECO:0000313" key="6">
    <source>
        <dbReference type="EMBL" id="WFD25886.1"/>
    </source>
</evidence>
<reference evidence="6" key="1">
    <citation type="submission" date="2023-03" db="EMBL/GenBank/DDBJ databases">
        <title>Mating type loci evolution in Malassezia.</title>
        <authorList>
            <person name="Coelho M.A."/>
        </authorList>
    </citation>
    <scope>NUCLEOTIDE SEQUENCE</scope>
    <source>
        <strain evidence="6">CBS 9557</strain>
    </source>
</reference>
<gene>
    <name evidence="6" type="ORF">MNAN1_000854</name>
</gene>
<feature type="region of interest" description="Disordered" evidence="5">
    <location>
        <begin position="114"/>
        <end position="137"/>
    </location>
</feature>
<sequence>MARPSVRGMQGRGGASSLGRACDIKARLFEELGPRADEYWCALVALCTAAINRAEFHARVQSWLPASCVALHNALVLSMLAEASASVSALGSGAVHGMQAPTSPIRVRVNLLDSDDDSDDAREPPVSGQPGRGRKRLRHMYAGLTQYERERLHSLPKTDHASTHTAASVWAGAGAELLERKRKEDEKRRAIEERRRTREAKLAIGASHWRLAAMQTAAQADSLRSRLSSTMQETLARSVDTPHCIETHELPDVYTLQDRMSLAAIEAGLSHGVHIQAAAVLLSALQDHLRAILRRTLACARGSMRSEHDRIRMPDIRTALLLAPHVLVEPLGQGPLERLLAPDSSVMSMGDSVDGAGVSWAEDDAIRRTARECATTKLSSHAAPAVPPPPDATHEQVLRLQQQTQRDAVRDQVLLDQLAPFRLLDRCVLSESLARGSDAQEPHASVTTPMSVALEQHYQVGHHHHHQQHPHPSHRHKDEFFDVVDSRALLGSLCES</sequence>
<comment type="subcellular location">
    <subcellularLocation>
        <location evidence="1">Nucleus</location>
    </subcellularLocation>
</comment>
<keyword evidence="7" id="KW-1185">Reference proteome</keyword>
<evidence type="ECO:0000256" key="2">
    <source>
        <dbReference type="ARBA" id="ARBA00023015"/>
    </source>
</evidence>
<proteinExistence type="predicted"/>
<evidence type="ECO:0000256" key="1">
    <source>
        <dbReference type="ARBA" id="ARBA00004123"/>
    </source>
</evidence>
<dbReference type="PANTHER" id="PTHR21277:SF5">
    <property type="entry name" value="TRANSCRIPTIONAL ADAPTER 1"/>
    <property type="match status" value="1"/>
</dbReference>
<dbReference type="EMBL" id="CP119893">
    <property type="protein sequence ID" value="WFD25886.1"/>
    <property type="molecule type" value="Genomic_DNA"/>
</dbReference>
<dbReference type="CDD" id="cd22933">
    <property type="entry name" value="HFD_HFI1"/>
    <property type="match status" value="1"/>
</dbReference>
<evidence type="ECO:0000313" key="7">
    <source>
        <dbReference type="Proteomes" id="UP001213623"/>
    </source>
</evidence>
<keyword evidence="2" id="KW-0805">Transcription regulation</keyword>
<dbReference type="Pfam" id="PF12767">
    <property type="entry name" value="SAGA-Tad1"/>
    <property type="match status" value="1"/>
</dbReference>
<dbReference type="PANTHER" id="PTHR21277">
    <property type="entry name" value="TRANSCRIPTIONAL ADAPTER 1"/>
    <property type="match status" value="1"/>
</dbReference>
<dbReference type="AlphaFoldDB" id="A0AAF0EJI3"/>
<dbReference type="Proteomes" id="UP001213623">
    <property type="component" value="Chromosome 2"/>
</dbReference>
<name>A0AAF0EJI3_9BASI</name>
<keyword evidence="3" id="KW-0804">Transcription</keyword>
<keyword evidence="4" id="KW-0539">Nucleus</keyword>
<dbReference type="InterPro" id="IPR024738">
    <property type="entry name" value="Hfi1/Tada1"/>
</dbReference>
<dbReference type="GO" id="GO:0006357">
    <property type="term" value="P:regulation of transcription by RNA polymerase II"/>
    <property type="evidence" value="ECO:0007669"/>
    <property type="project" value="TreeGrafter"/>
</dbReference>
<dbReference type="GO" id="GO:0000124">
    <property type="term" value="C:SAGA complex"/>
    <property type="evidence" value="ECO:0007669"/>
    <property type="project" value="TreeGrafter"/>
</dbReference>
<accession>A0AAF0EJI3</accession>
<evidence type="ECO:0000256" key="5">
    <source>
        <dbReference type="SAM" id="MobiDB-lite"/>
    </source>
</evidence>